<protein>
    <submittedName>
        <fullName evidence="7">Related to PDS5 - precocious dissociation of sister chromatids</fullName>
    </submittedName>
</protein>
<dbReference type="CDD" id="cd19953">
    <property type="entry name" value="PDS5"/>
    <property type="match status" value="1"/>
</dbReference>
<accession>A0A5C3EW76</accession>
<dbReference type="GO" id="GO:0051301">
    <property type="term" value="P:cell division"/>
    <property type="evidence" value="ECO:0007669"/>
    <property type="project" value="UniProtKB-KW"/>
</dbReference>
<dbReference type="Proteomes" id="UP000323386">
    <property type="component" value="Unassembled WGS sequence"/>
</dbReference>
<organism evidence="7 8">
    <name type="scientific">Pseudozyma flocculosa</name>
    <dbReference type="NCBI Taxonomy" id="84751"/>
    <lineage>
        <taxon>Eukaryota</taxon>
        <taxon>Fungi</taxon>
        <taxon>Dikarya</taxon>
        <taxon>Basidiomycota</taxon>
        <taxon>Ustilaginomycotina</taxon>
        <taxon>Ustilaginomycetes</taxon>
        <taxon>Ustilaginales</taxon>
        <taxon>Ustilaginaceae</taxon>
        <taxon>Pseudozyma</taxon>
    </lineage>
</organism>
<dbReference type="InterPro" id="IPR039776">
    <property type="entry name" value="Pds5"/>
</dbReference>
<dbReference type="Pfam" id="PF20168">
    <property type="entry name" value="PDS5"/>
    <property type="match status" value="1"/>
</dbReference>
<reference evidence="7 8" key="1">
    <citation type="submission" date="2018-03" db="EMBL/GenBank/DDBJ databases">
        <authorList>
            <person name="Guldener U."/>
        </authorList>
    </citation>
    <scope>NUCLEOTIDE SEQUENCE [LARGE SCALE GENOMIC DNA]</scope>
    <source>
        <strain evidence="7 8">DAOM196992</strain>
    </source>
</reference>
<dbReference type="GO" id="GO:0007064">
    <property type="term" value="P:mitotic sister chromatid cohesion"/>
    <property type="evidence" value="ECO:0007669"/>
    <property type="project" value="InterPro"/>
</dbReference>
<feature type="compositionally biased region" description="Acidic residues" evidence="6">
    <location>
        <begin position="1288"/>
        <end position="1297"/>
    </location>
</feature>
<evidence type="ECO:0000256" key="6">
    <source>
        <dbReference type="SAM" id="MobiDB-lite"/>
    </source>
</evidence>
<evidence type="ECO:0000256" key="2">
    <source>
        <dbReference type="ARBA" id="ARBA00022618"/>
    </source>
</evidence>
<dbReference type="PANTHER" id="PTHR12663">
    <property type="entry name" value="ANDROGEN INDUCED INHIBITOR OF PROLIFERATION AS3 / PDS5-RELATED"/>
    <property type="match status" value="1"/>
</dbReference>
<dbReference type="OrthoDB" id="200660at2759"/>
<feature type="compositionally biased region" description="Acidic residues" evidence="6">
    <location>
        <begin position="1259"/>
        <end position="1277"/>
    </location>
</feature>
<proteinExistence type="predicted"/>
<evidence type="ECO:0000256" key="1">
    <source>
        <dbReference type="ARBA" id="ARBA00004123"/>
    </source>
</evidence>
<keyword evidence="8" id="KW-1185">Reference proteome</keyword>
<keyword evidence="3" id="KW-0498">Mitosis</keyword>
<dbReference type="SUPFAM" id="SSF48371">
    <property type="entry name" value="ARM repeat"/>
    <property type="match status" value="1"/>
</dbReference>
<feature type="region of interest" description="Disordered" evidence="6">
    <location>
        <begin position="1203"/>
        <end position="1297"/>
    </location>
</feature>
<dbReference type="GO" id="GO:0006281">
    <property type="term" value="P:DNA repair"/>
    <property type="evidence" value="ECO:0007669"/>
    <property type="project" value="TreeGrafter"/>
</dbReference>
<dbReference type="PANTHER" id="PTHR12663:SF0">
    <property type="entry name" value="PRECOCIOUS DISSOCIATION OF SISTERS 5, ISOFORM A"/>
    <property type="match status" value="1"/>
</dbReference>
<gene>
    <name evidence="7" type="ORF">PSFLO_01297</name>
</gene>
<evidence type="ECO:0000313" key="8">
    <source>
        <dbReference type="Proteomes" id="UP000323386"/>
    </source>
</evidence>
<evidence type="ECO:0000313" key="7">
    <source>
        <dbReference type="EMBL" id="SPO35826.1"/>
    </source>
</evidence>
<dbReference type="GO" id="GO:0000785">
    <property type="term" value="C:chromatin"/>
    <property type="evidence" value="ECO:0007669"/>
    <property type="project" value="TreeGrafter"/>
</dbReference>
<comment type="subcellular location">
    <subcellularLocation>
        <location evidence="1">Nucleus</location>
    </subcellularLocation>
</comment>
<dbReference type="GO" id="GO:0005634">
    <property type="term" value="C:nucleus"/>
    <property type="evidence" value="ECO:0007669"/>
    <property type="project" value="UniProtKB-SubCell"/>
</dbReference>
<feature type="region of interest" description="Disordered" evidence="6">
    <location>
        <begin position="796"/>
        <end position="824"/>
    </location>
</feature>
<evidence type="ECO:0000256" key="4">
    <source>
        <dbReference type="ARBA" id="ARBA00023242"/>
    </source>
</evidence>
<dbReference type="InterPro" id="IPR016024">
    <property type="entry name" value="ARM-type_fold"/>
</dbReference>
<keyword evidence="4" id="KW-0539">Nucleus</keyword>
<evidence type="ECO:0000256" key="5">
    <source>
        <dbReference type="ARBA" id="ARBA00023306"/>
    </source>
</evidence>
<evidence type="ECO:0000256" key="3">
    <source>
        <dbReference type="ARBA" id="ARBA00022776"/>
    </source>
</evidence>
<keyword evidence="5" id="KW-0131">Cell cycle</keyword>
<name>A0A5C3EW76_9BASI</name>
<dbReference type="InterPro" id="IPR011989">
    <property type="entry name" value="ARM-like"/>
</dbReference>
<dbReference type="Gene3D" id="1.25.10.10">
    <property type="entry name" value="Leucine-rich Repeat Variant"/>
    <property type="match status" value="2"/>
</dbReference>
<feature type="compositionally biased region" description="Basic residues" evidence="6">
    <location>
        <begin position="1228"/>
        <end position="1244"/>
    </location>
</feature>
<dbReference type="EMBL" id="OOIP01000003">
    <property type="protein sequence ID" value="SPO35826.1"/>
    <property type="molecule type" value="Genomic_DNA"/>
</dbReference>
<feature type="compositionally biased region" description="Basic residues" evidence="6">
    <location>
        <begin position="1205"/>
        <end position="1218"/>
    </location>
</feature>
<keyword evidence="2" id="KW-0132">Cell division</keyword>
<sequence>MATQTQTRSESLVKLSNRGKLYQKGGSTDTLLKRLKAVRAELSEMDQDYCDVRSLDEVRKELVSTALMLHKDKAVKAYVACCLADMLRLYAPNAPYTQTELRDIFQFFIHQLTAGLAKPSSPQYSEHFYLLESLSHIKSVVLVCDLSNADELMTEYFKGFFDQARPDLSKNVELCMIDVLVALIDECQTLPTEVLELLLANFGTKAVKHNAAAHRMAVEVCSATRDKLQKYIAQYFTEVIVSASREDDQDERMEALQTAHSLIMQINRSVPTLLLNVIPQLEEELKAEDAQLRILATKVLGQMFAERPSSTGAGGDLAQKYSATWKAWLGRANDKSATLRTVWVEATRNLLINHPELRGDLTPILEQKLLEPDERVRAAMAKTLGSLDYETALHHVDKRVLIKLVDRCKDKKANVRRAAMEASGKMFDMAFSEIESHDPAATRQFAWIASEILKCVYAGGSDMLQAAAAAVEQHILPLQANGSADDDEAAWANRLLLVMKFLDPEAIKALFRLTNLIYQRPSVFDQFVACCEAYNGGEVDKDRDVAAVKAAMADSIRRCATQFGDPQRAQSDLHAFAKLNDARIYRLLKTCFDPQQELKALVKARADALRRVENANAAILDTMTVFVRSGSFFLVNRSTIPTLVKRLQQSKHDFTPSQVFRESQSQSQPLAGLDETESQARVLARSMAQLPDMEAFQSCSNEVLEFVAKHCPQMFAAHVPELCRSLHDEGNRILVQTSLQALAAVARWNVDKVQLDRKAIDRAARYVQRGTPLQAKFAAKLLAIVGYAGIAKAAKDSKGKGGGGGGPRSGASGSQNHGGGGGGNSASVAYQVVEEVLETLARDLAKTSGERQVASLHALAQMFKHAPDATENVSDTVVKTLLANILSKPSSAKADDFAEAEDWIDDDKVEPELQAKLLSLVVLTKRCAAFAETPNAGDVAKPVFRLLWTVIVQGEAKALATPAPHRSRMRLQAAVCVLKLARHTVFDQMIGREYFHLAFTVQDECFNVRSKVLHKLLTYLSRRRIDPRFLAMAFLAAFDPEDENRNMVMRYCATTSRSLPPELRLKLLDVSFPRFIHLLANHPDFSRDSTEELLQFVRYLDFFCDCLATAQNVSLFFYLANRVKQVRDAESQGASENLYTLSEMAQLVIKRRVEANGWTNETYPGKITLPADIFKPLPSLEVQREISHRQYLPADLVQTLSEVKVKKRGPTPRKRKAASPKPRAAKTTPRKRKTAAGKKKKAAKRGGYDSDENASHSESEDDDEEDEDEDEEMDDDDGAAKGGASGDESSELSDLED</sequence>